<protein>
    <submittedName>
        <fullName evidence="4">Transposase family protein</fullName>
    </submittedName>
</protein>
<name>A0ABT0K613_9ACTN</name>
<proteinExistence type="predicted"/>
<keyword evidence="5" id="KW-1185">Reference proteome</keyword>
<keyword evidence="2" id="KW-0479">Metal-binding</keyword>
<evidence type="ECO:0000256" key="1">
    <source>
        <dbReference type="ARBA" id="ARBA00001968"/>
    </source>
</evidence>
<reference evidence="4 5" key="1">
    <citation type="submission" date="2022-04" db="EMBL/GenBank/DDBJ databases">
        <title>Genome diversity in the genus Frankia.</title>
        <authorList>
            <person name="Carlos-Shanley C."/>
            <person name="Hahn D."/>
        </authorList>
    </citation>
    <scope>NUCLEOTIDE SEQUENCE [LARGE SCALE GENOMIC DNA]</scope>
    <source>
        <strain evidence="4 5">Ag45/Mut15</strain>
    </source>
</reference>
<dbReference type="EMBL" id="JALKFT010000109">
    <property type="protein sequence ID" value="MCK9879157.1"/>
    <property type="molecule type" value="Genomic_DNA"/>
</dbReference>
<evidence type="ECO:0000313" key="5">
    <source>
        <dbReference type="Proteomes" id="UP001201873"/>
    </source>
</evidence>
<accession>A0ABT0K613</accession>
<dbReference type="Pfam" id="PF13359">
    <property type="entry name" value="DDE_Tnp_4"/>
    <property type="match status" value="1"/>
</dbReference>
<evidence type="ECO:0000259" key="3">
    <source>
        <dbReference type="Pfam" id="PF13359"/>
    </source>
</evidence>
<feature type="domain" description="DDE Tnp4" evidence="3">
    <location>
        <begin position="2"/>
        <end position="112"/>
    </location>
</feature>
<evidence type="ECO:0000313" key="4">
    <source>
        <dbReference type="EMBL" id="MCK9879157.1"/>
    </source>
</evidence>
<dbReference type="Proteomes" id="UP001201873">
    <property type="component" value="Unassembled WGS sequence"/>
</dbReference>
<comment type="cofactor">
    <cofactor evidence="1">
        <name>a divalent metal cation</name>
        <dbReference type="ChEBI" id="CHEBI:60240"/>
    </cofactor>
</comment>
<gene>
    <name evidence="4" type="ORF">MXD59_25970</name>
</gene>
<dbReference type="RefSeq" id="WP_248827200.1">
    <property type="nucleotide sequence ID" value="NZ_JALKFT010000109.1"/>
</dbReference>
<comment type="caution">
    <text evidence="4">The sequence shown here is derived from an EMBL/GenBank/DDBJ whole genome shotgun (WGS) entry which is preliminary data.</text>
</comment>
<evidence type="ECO:0000256" key="2">
    <source>
        <dbReference type="ARBA" id="ARBA00022723"/>
    </source>
</evidence>
<sequence>MTDPYGRLLWISDGLPGSTHDLKAARHHDVLLATARAGLYLYVDKGYVGGEGDTLLVPYQGRNLPDHHKESNRAHAVTRAHGERGFAVLKTWKILSRFRGCPRQAGTVARTILTLEHAFHE</sequence>
<dbReference type="InterPro" id="IPR027806">
    <property type="entry name" value="HARBI1_dom"/>
</dbReference>
<organism evidence="4 5">
    <name type="scientific">Frankia umida</name>
    <dbReference type="NCBI Taxonomy" id="573489"/>
    <lineage>
        <taxon>Bacteria</taxon>
        <taxon>Bacillati</taxon>
        <taxon>Actinomycetota</taxon>
        <taxon>Actinomycetes</taxon>
        <taxon>Frankiales</taxon>
        <taxon>Frankiaceae</taxon>
        <taxon>Frankia</taxon>
    </lineage>
</organism>